<keyword evidence="2" id="KW-0472">Membrane</keyword>
<keyword evidence="2" id="KW-0812">Transmembrane</keyword>
<reference evidence="3 4" key="1">
    <citation type="submission" date="2023-08" db="EMBL/GenBank/DDBJ databases">
        <title>A Necator americanus chromosomal reference genome.</title>
        <authorList>
            <person name="Ilik V."/>
            <person name="Petrzelkova K.J."/>
            <person name="Pardy F."/>
            <person name="Fuh T."/>
            <person name="Niatou-Singa F.S."/>
            <person name="Gouil Q."/>
            <person name="Baker L."/>
            <person name="Ritchie M.E."/>
            <person name="Jex A.R."/>
            <person name="Gazzola D."/>
            <person name="Li H."/>
            <person name="Toshio Fujiwara R."/>
            <person name="Zhan B."/>
            <person name="Aroian R.V."/>
            <person name="Pafco B."/>
            <person name="Schwarz E.M."/>
        </authorList>
    </citation>
    <scope>NUCLEOTIDE SEQUENCE [LARGE SCALE GENOMIC DNA]</scope>
    <source>
        <strain evidence="3 4">Aroian</strain>
        <tissue evidence="3">Whole animal</tissue>
    </source>
</reference>
<accession>A0ABR1D2L6</accession>
<evidence type="ECO:0000256" key="1">
    <source>
        <dbReference type="SAM" id="MobiDB-lite"/>
    </source>
</evidence>
<organism evidence="3 4">
    <name type="scientific">Necator americanus</name>
    <name type="common">Human hookworm</name>
    <dbReference type="NCBI Taxonomy" id="51031"/>
    <lineage>
        <taxon>Eukaryota</taxon>
        <taxon>Metazoa</taxon>
        <taxon>Ecdysozoa</taxon>
        <taxon>Nematoda</taxon>
        <taxon>Chromadorea</taxon>
        <taxon>Rhabditida</taxon>
        <taxon>Rhabditina</taxon>
        <taxon>Rhabditomorpha</taxon>
        <taxon>Strongyloidea</taxon>
        <taxon>Ancylostomatidae</taxon>
        <taxon>Bunostominae</taxon>
        <taxon>Necator</taxon>
    </lineage>
</organism>
<evidence type="ECO:0000256" key="2">
    <source>
        <dbReference type="SAM" id="Phobius"/>
    </source>
</evidence>
<evidence type="ECO:0000313" key="4">
    <source>
        <dbReference type="Proteomes" id="UP001303046"/>
    </source>
</evidence>
<gene>
    <name evidence="3" type="primary">Necator_chrIII.g12254</name>
    <name evidence="3" type="ORF">RB195_011488</name>
</gene>
<protein>
    <submittedName>
        <fullName evidence="3">Uncharacterized protein</fullName>
    </submittedName>
</protein>
<keyword evidence="2" id="KW-1133">Transmembrane helix</keyword>
<name>A0ABR1D2L6_NECAM</name>
<proteinExistence type="predicted"/>
<feature type="region of interest" description="Disordered" evidence="1">
    <location>
        <begin position="214"/>
        <end position="235"/>
    </location>
</feature>
<keyword evidence="4" id="KW-1185">Reference proteome</keyword>
<dbReference type="EMBL" id="JAVFWL010000003">
    <property type="protein sequence ID" value="KAK6744799.1"/>
    <property type="molecule type" value="Genomic_DNA"/>
</dbReference>
<comment type="caution">
    <text evidence="3">The sequence shown here is derived from an EMBL/GenBank/DDBJ whole genome shotgun (WGS) entry which is preliminary data.</text>
</comment>
<feature type="transmembrane region" description="Helical" evidence="2">
    <location>
        <begin position="174"/>
        <end position="194"/>
    </location>
</feature>
<sequence>MDVRADTRDDDDLLAAIMLNVQRTLSFAPDKILCGDLSTNLSIVQFMGSSVSRHRRWSGKAIRAHILAELCTLLVNLRKLSANSEKLEEYIVGLGKKIVLEKNTELMSPEVSAEVVREPSIAENESFASVEGPLAKGNEAQKSASEAFWVPYSDNDTKPAEEEKSAKKKKRSRSLQCVLIFLYLLYVTISYLVYSQKKLVRRLSSRWRPANYSPLSTNDMDGDSTLPVNRHSDFN</sequence>
<dbReference type="Proteomes" id="UP001303046">
    <property type="component" value="Unassembled WGS sequence"/>
</dbReference>
<evidence type="ECO:0000313" key="3">
    <source>
        <dbReference type="EMBL" id="KAK6744799.1"/>
    </source>
</evidence>